<dbReference type="PANTHER" id="PTHR10829:SF25">
    <property type="entry name" value="DREBRIN-LIKE PROTEIN"/>
    <property type="match status" value="1"/>
</dbReference>
<feature type="compositionally biased region" description="Basic and acidic residues" evidence="3">
    <location>
        <begin position="350"/>
        <end position="366"/>
    </location>
</feature>
<dbReference type="PRINTS" id="PR00499">
    <property type="entry name" value="P67PHOX"/>
</dbReference>
<dbReference type="PRINTS" id="PR00452">
    <property type="entry name" value="SH3DOMAIN"/>
</dbReference>
<dbReference type="SMART" id="SM00102">
    <property type="entry name" value="ADF"/>
    <property type="match status" value="1"/>
</dbReference>
<evidence type="ECO:0000313" key="6">
    <source>
        <dbReference type="EMBL" id="SGZ57452.1"/>
    </source>
</evidence>
<feature type="compositionally biased region" description="Basic and acidic residues" evidence="3">
    <location>
        <begin position="373"/>
        <end position="387"/>
    </location>
</feature>
<evidence type="ECO:0000259" key="5">
    <source>
        <dbReference type="PROSITE" id="PS51263"/>
    </source>
</evidence>
<organism evidence="6 7">
    <name type="scientific">Sungouiella intermedia</name>
    <dbReference type="NCBI Taxonomy" id="45354"/>
    <lineage>
        <taxon>Eukaryota</taxon>
        <taxon>Fungi</taxon>
        <taxon>Dikarya</taxon>
        <taxon>Ascomycota</taxon>
        <taxon>Saccharomycotina</taxon>
        <taxon>Pichiomycetes</taxon>
        <taxon>Metschnikowiaceae</taxon>
        <taxon>Sungouiella</taxon>
    </lineage>
</organism>
<dbReference type="SUPFAM" id="SSF55753">
    <property type="entry name" value="Actin depolymerizing proteins"/>
    <property type="match status" value="1"/>
</dbReference>
<dbReference type="SMART" id="SM00326">
    <property type="entry name" value="SH3"/>
    <property type="match status" value="2"/>
</dbReference>
<name>A0A1L0DLL6_9ASCO</name>
<accession>A0A1L0DLL6</accession>
<feature type="compositionally biased region" description="Acidic residues" evidence="3">
    <location>
        <begin position="404"/>
        <end position="413"/>
    </location>
</feature>
<reference evidence="6 7" key="1">
    <citation type="submission" date="2016-10" db="EMBL/GenBank/DDBJ databases">
        <authorList>
            <person name="de Groot N.N."/>
        </authorList>
    </citation>
    <scope>NUCLEOTIDE SEQUENCE [LARGE SCALE GENOMIC DNA]</scope>
    <source>
        <strain evidence="6 7">PYCC 4715</strain>
    </source>
</reference>
<dbReference type="SUPFAM" id="SSF50044">
    <property type="entry name" value="SH3-domain"/>
    <property type="match status" value="2"/>
</dbReference>
<feature type="compositionally biased region" description="Acidic residues" evidence="3">
    <location>
        <begin position="388"/>
        <end position="397"/>
    </location>
</feature>
<dbReference type="Pfam" id="PF00018">
    <property type="entry name" value="SH3_1"/>
    <property type="match status" value="2"/>
</dbReference>
<dbReference type="InterPro" id="IPR002108">
    <property type="entry name" value="ADF-H"/>
</dbReference>
<gene>
    <name evidence="6" type="ORF">SAMEA4029009_CIC11G00000002547</name>
</gene>
<feature type="compositionally biased region" description="Basic and acidic residues" evidence="3">
    <location>
        <begin position="207"/>
        <end position="221"/>
    </location>
</feature>
<dbReference type="PANTHER" id="PTHR10829">
    <property type="entry name" value="CORTACTIN AND DREBRIN"/>
    <property type="match status" value="1"/>
</dbReference>
<evidence type="ECO:0000256" key="3">
    <source>
        <dbReference type="SAM" id="MobiDB-lite"/>
    </source>
</evidence>
<dbReference type="CDD" id="cd11819">
    <property type="entry name" value="SH3_Cortactin_like"/>
    <property type="match status" value="2"/>
</dbReference>
<dbReference type="CDD" id="cd11281">
    <property type="entry name" value="ADF_drebrin_like"/>
    <property type="match status" value="1"/>
</dbReference>
<sequence length="640" mass="69766">MEKIDLSTNSKKIQDLYNKVVRGDQSTTYGVFSVDKNGVLDATSGGSGDLEEFVSEFSDGQVQFGLTRVTLPGSDVVKNLLLGWCPDNAPAKLRLSFAANFADVSRVLSGYHVQITARDSDDLDVDEFLSRVGAAAGARYGTANAAPSVKKASPQPVPAVVSKPSKPSSFIPKSTGKPVAPITPKPAFKSPTVKPSEPTAQDEDEWGGEKEIEERDFEKQPLESVPSAYKPTKVDIAELRKQKSDTISSKIAPSKPQESKSEVAEQKTLGDRMKAFQLAGDDGRLTSLPKPKVNHSVASRYTAASSSSSAPTFGAKPHFGQSLDKKDKLVGGLSRNFGAENGKTPAQLWAEKRGKFKDVNHDEEPVHASSTSDSRELESEFKSFQVKEEEDEKETEESAVATKDEEEEEEEEEKHDFKPTIIKPAVGGFPAPPKRVLPSAPVEEEEEEKEEEEEVPAPAPVPSLPARNLPPLPTREEPKAELPTPSMPKRETEEGKVGISAVAQYDYEKDEDNEVEFNEGDIIVEIEFVDEEWWSGKNSRTGKTGLFPGSYVTVQDESETAEKPSSAPEAPATATDSPAGSEGKTAVAEYEYEKEEDNEITFAEGDLIIEIDFVDEDWWSGKNSKTGDVGLFPANYVKLQ</sequence>
<proteinExistence type="predicted"/>
<dbReference type="Pfam" id="PF00241">
    <property type="entry name" value="Cofilin_ADF"/>
    <property type="match status" value="1"/>
</dbReference>
<feature type="region of interest" description="Disordered" evidence="3">
    <location>
        <begin position="297"/>
        <end position="498"/>
    </location>
</feature>
<dbReference type="GO" id="GO:0005884">
    <property type="term" value="C:actin filament"/>
    <property type="evidence" value="ECO:0007669"/>
    <property type="project" value="TreeGrafter"/>
</dbReference>
<dbReference type="GO" id="GO:0030427">
    <property type="term" value="C:site of polarized growth"/>
    <property type="evidence" value="ECO:0007669"/>
    <property type="project" value="TreeGrafter"/>
</dbReference>
<dbReference type="Gene3D" id="2.30.30.40">
    <property type="entry name" value="SH3 Domains"/>
    <property type="match status" value="2"/>
</dbReference>
<dbReference type="EMBL" id="LT635768">
    <property type="protein sequence ID" value="SGZ57452.1"/>
    <property type="molecule type" value="Genomic_DNA"/>
</dbReference>
<dbReference type="GO" id="GO:0051015">
    <property type="term" value="F:actin filament binding"/>
    <property type="evidence" value="ECO:0007669"/>
    <property type="project" value="TreeGrafter"/>
</dbReference>
<dbReference type="GO" id="GO:0030833">
    <property type="term" value="P:regulation of actin filament polymerization"/>
    <property type="evidence" value="ECO:0007669"/>
    <property type="project" value="TreeGrafter"/>
</dbReference>
<dbReference type="PROSITE" id="PS51263">
    <property type="entry name" value="ADF_H"/>
    <property type="match status" value="1"/>
</dbReference>
<feature type="domain" description="SH3" evidence="4">
    <location>
        <begin position="496"/>
        <end position="557"/>
    </location>
</feature>
<protein>
    <submittedName>
        <fullName evidence="6">CIC11C00000002547</fullName>
    </submittedName>
</protein>
<dbReference type="InterPro" id="IPR029006">
    <property type="entry name" value="ADF-H/Gelsolin-like_dom_sf"/>
</dbReference>
<feature type="compositionally biased region" description="Low complexity" evidence="3">
    <location>
        <begin position="563"/>
        <end position="579"/>
    </location>
</feature>
<feature type="compositionally biased region" description="Low complexity" evidence="3">
    <location>
        <begin position="297"/>
        <end position="310"/>
    </location>
</feature>
<evidence type="ECO:0000313" key="7">
    <source>
        <dbReference type="Proteomes" id="UP000182259"/>
    </source>
</evidence>
<feature type="compositionally biased region" description="Acidic residues" evidence="3">
    <location>
        <begin position="442"/>
        <end position="455"/>
    </location>
</feature>
<dbReference type="InterPro" id="IPR036028">
    <property type="entry name" value="SH3-like_dom_sf"/>
</dbReference>
<dbReference type="Gene3D" id="3.40.20.10">
    <property type="entry name" value="Severin"/>
    <property type="match status" value="1"/>
</dbReference>
<dbReference type="PROSITE" id="PS50002">
    <property type="entry name" value="SH3"/>
    <property type="match status" value="2"/>
</dbReference>
<feature type="compositionally biased region" description="Low complexity" evidence="3">
    <location>
        <begin position="143"/>
        <end position="174"/>
    </location>
</feature>
<feature type="region of interest" description="Disordered" evidence="3">
    <location>
        <begin position="143"/>
        <end position="272"/>
    </location>
</feature>
<dbReference type="GO" id="GO:0030864">
    <property type="term" value="C:cortical actin cytoskeleton"/>
    <property type="evidence" value="ECO:0007669"/>
    <property type="project" value="TreeGrafter"/>
</dbReference>
<dbReference type="AlphaFoldDB" id="A0A1L0DLL6"/>
<evidence type="ECO:0000259" key="4">
    <source>
        <dbReference type="PROSITE" id="PS50002"/>
    </source>
</evidence>
<dbReference type="InterPro" id="IPR001452">
    <property type="entry name" value="SH3_domain"/>
</dbReference>
<feature type="compositionally biased region" description="Pro residues" evidence="3">
    <location>
        <begin position="457"/>
        <end position="473"/>
    </location>
</feature>
<feature type="compositionally biased region" description="Basic and acidic residues" evidence="3">
    <location>
        <begin position="232"/>
        <end position="244"/>
    </location>
</feature>
<evidence type="ECO:0000256" key="2">
    <source>
        <dbReference type="PROSITE-ProRule" id="PRU00192"/>
    </source>
</evidence>
<feature type="domain" description="SH3" evidence="4">
    <location>
        <begin position="581"/>
        <end position="640"/>
    </location>
</feature>
<keyword evidence="1 2" id="KW-0728">SH3 domain</keyword>
<evidence type="ECO:0000256" key="1">
    <source>
        <dbReference type="ARBA" id="ARBA00022443"/>
    </source>
</evidence>
<feature type="domain" description="ADF-H" evidence="5">
    <location>
        <begin position="5"/>
        <end position="133"/>
    </location>
</feature>
<dbReference type="Proteomes" id="UP000182259">
    <property type="component" value="Chromosome V"/>
</dbReference>
<feature type="compositionally biased region" description="Basic and acidic residues" evidence="3">
    <location>
        <begin position="257"/>
        <end position="272"/>
    </location>
</feature>
<feature type="region of interest" description="Disordered" evidence="3">
    <location>
        <begin position="554"/>
        <end position="585"/>
    </location>
</feature>